<reference evidence="19" key="1">
    <citation type="submission" date="2020-06" db="EMBL/GenBank/DDBJ databases">
        <title>Pharyngocirrus uchidai, Mitochondrial complete genome.</title>
        <authorList>
            <person name="Park J."/>
        </authorList>
    </citation>
    <scope>NUCLEOTIDE SEQUENCE</scope>
</reference>
<keyword evidence="14 17" id="KW-0496">Mitochondrion</keyword>
<dbReference type="GeneID" id="62620613"/>
<evidence type="ECO:0000256" key="6">
    <source>
        <dbReference type="ARBA" id="ARBA00022660"/>
    </source>
</evidence>
<evidence type="ECO:0000256" key="9">
    <source>
        <dbReference type="ARBA" id="ARBA00022967"/>
    </source>
</evidence>
<dbReference type="GO" id="GO:0008137">
    <property type="term" value="F:NADH dehydrogenase (ubiquinone) activity"/>
    <property type="evidence" value="ECO:0007669"/>
    <property type="project" value="UniProtKB-EC"/>
</dbReference>
<organism evidence="19">
    <name type="scientific">Pharyngocirrus uchidai</name>
    <dbReference type="NCBI Taxonomy" id="2498818"/>
    <lineage>
        <taxon>Eukaryota</taxon>
        <taxon>Metazoa</taxon>
        <taxon>Spiralia</taxon>
        <taxon>Lophotrochozoa</taxon>
        <taxon>Annelida</taxon>
        <taxon>Polychaeta</taxon>
        <taxon>Polychaeta incertae sedis</taxon>
        <taxon>Saccocirridae</taxon>
        <taxon>Pharyngocirrus</taxon>
    </lineage>
</organism>
<dbReference type="EMBL" id="MT661609">
    <property type="protein sequence ID" value="QNM39905.1"/>
    <property type="molecule type" value="Genomic_DNA"/>
</dbReference>
<dbReference type="GO" id="GO:0005743">
    <property type="term" value="C:mitochondrial inner membrane"/>
    <property type="evidence" value="ECO:0007669"/>
    <property type="project" value="UniProtKB-SubCell"/>
</dbReference>
<evidence type="ECO:0000256" key="3">
    <source>
        <dbReference type="ARBA" id="ARBA00012944"/>
    </source>
</evidence>
<dbReference type="PANTHER" id="PTHR46552">
    <property type="entry name" value="NADH-UBIQUINONE OXIDOREDUCTASE CHAIN 2"/>
    <property type="match status" value="1"/>
</dbReference>
<dbReference type="InterPro" id="IPR003917">
    <property type="entry name" value="NADH_UbQ_OxRdtase_chain2"/>
</dbReference>
<feature type="transmembrane region" description="Helical" evidence="17">
    <location>
        <begin position="59"/>
        <end position="79"/>
    </location>
</feature>
<geneLocation type="mitochondrion" evidence="19"/>
<feature type="transmembrane region" description="Helical" evidence="17">
    <location>
        <begin position="187"/>
        <end position="207"/>
    </location>
</feature>
<dbReference type="EC" id="7.1.1.2" evidence="3 17"/>
<evidence type="ECO:0000256" key="11">
    <source>
        <dbReference type="ARBA" id="ARBA00022989"/>
    </source>
</evidence>
<dbReference type="Pfam" id="PF00361">
    <property type="entry name" value="Proton_antipo_M"/>
    <property type="match status" value="1"/>
</dbReference>
<keyword evidence="5" id="KW-0813">Transport</keyword>
<evidence type="ECO:0000256" key="12">
    <source>
        <dbReference type="ARBA" id="ARBA00023027"/>
    </source>
</evidence>
<evidence type="ECO:0000256" key="16">
    <source>
        <dbReference type="ARBA" id="ARBA00049551"/>
    </source>
</evidence>
<feature type="transmembrane region" description="Helical" evidence="17">
    <location>
        <begin position="286"/>
        <end position="306"/>
    </location>
</feature>
<feature type="transmembrane region" description="Helical" evidence="17">
    <location>
        <begin position="29"/>
        <end position="47"/>
    </location>
</feature>
<dbReference type="AlphaFoldDB" id="A0A7G9IX11"/>
<evidence type="ECO:0000256" key="10">
    <source>
        <dbReference type="ARBA" id="ARBA00022982"/>
    </source>
</evidence>
<dbReference type="RefSeq" id="YP_009988594.1">
    <property type="nucleotide sequence ID" value="NC_052721.1"/>
</dbReference>
<dbReference type="GO" id="GO:0006120">
    <property type="term" value="P:mitochondrial electron transport, NADH to ubiquinone"/>
    <property type="evidence" value="ECO:0007669"/>
    <property type="project" value="InterPro"/>
</dbReference>
<comment type="similarity">
    <text evidence="2 17">Belongs to the complex I subunit 2 family.</text>
</comment>
<evidence type="ECO:0000313" key="19">
    <source>
        <dbReference type="EMBL" id="QNM39905.1"/>
    </source>
</evidence>
<evidence type="ECO:0000256" key="14">
    <source>
        <dbReference type="ARBA" id="ARBA00023128"/>
    </source>
</evidence>
<evidence type="ECO:0000256" key="1">
    <source>
        <dbReference type="ARBA" id="ARBA00004448"/>
    </source>
</evidence>
<comment type="catalytic activity">
    <reaction evidence="16 17">
        <text>a ubiquinone + NADH + 5 H(+)(in) = a ubiquinol + NAD(+) + 4 H(+)(out)</text>
        <dbReference type="Rhea" id="RHEA:29091"/>
        <dbReference type="Rhea" id="RHEA-COMP:9565"/>
        <dbReference type="Rhea" id="RHEA-COMP:9566"/>
        <dbReference type="ChEBI" id="CHEBI:15378"/>
        <dbReference type="ChEBI" id="CHEBI:16389"/>
        <dbReference type="ChEBI" id="CHEBI:17976"/>
        <dbReference type="ChEBI" id="CHEBI:57540"/>
        <dbReference type="ChEBI" id="CHEBI:57945"/>
        <dbReference type="EC" id="7.1.1.2"/>
    </reaction>
</comment>
<evidence type="ECO:0000256" key="15">
    <source>
        <dbReference type="ARBA" id="ARBA00023136"/>
    </source>
</evidence>
<feature type="transmembrane region" description="Helical" evidence="17">
    <location>
        <begin position="149"/>
        <end position="166"/>
    </location>
</feature>
<evidence type="ECO:0000259" key="18">
    <source>
        <dbReference type="Pfam" id="PF00361"/>
    </source>
</evidence>
<comment type="function">
    <text evidence="17">Core subunit of the mitochondrial membrane respiratory chain NADH dehydrogenase (Complex I) which catalyzes electron transfer from NADH through the respiratory chain, using ubiquinone as an electron acceptor. Essential for the catalytic activity and assembly of complex I.</text>
</comment>
<evidence type="ECO:0000256" key="2">
    <source>
        <dbReference type="ARBA" id="ARBA00007012"/>
    </source>
</evidence>
<keyword evidence="10 17" id="KW-0249">Electron transport</keyword>
<name>A0A7G9IX11_9ANNE</name>
<feature type="transmembrane region" description="Helical" evidence="17">
    <location>
        <begin position="313"/>
        <end position="333"/>
    </location>
</feature>
<comment type="subcellular location">
    <subcellularLocation>
        <location evidence="1 17">Mitochondrion inner membrane</location>
        <topology evidence="1 17">Multi-pass membrane protein</topology>
    </subcellularLocation>
</comment>
<keyword evidence="13 17" id="KW-0830">Ubiquinone</keyword>
<keyword evidence="12 17" id="KW-0520">NAD</keyword>
<feature type="domain" description="NADH:quinone oxidoreductase/Mrp antiporter transmembrane" evidence="18">
    <location>
        <begin position="25"/>
        <end position="282"/>
    </location>
</feature>
<keyword evidence="6 17" id="KW-0679">Respiratory chain</keyword>
<evidence type="ECO:0000256" key="13">
    <source>
        <dbReference type="ARBA" id="ARBA00023075"/>
    </source>
</evidence>
<evidence type="ECO:0000256" key="17">
    <source>
        <dbReference type="RuleBase" id="RU003403"/>
    </source>
</evidence>
<keyword evidence="9 17" id="KW-1278">Translocase</keyword>
<feature type="transmembrane region" description="Helical" evidence="17">
    <location>
        <begin position="260"/>
        <end position="280"/>
    </location>
</feature>
<protein>
    <recommendedName>
        <fullName evidence="4 17">NADH-ubiquinone oxidoreductase chain 2</fullName>
        <ecNumber evidence="3 17">7.1.1.2</ecNumber>
    </recommendedName>
</protein>
<dbReference type="InterPro" id="IPR001750">
    <property type="entry name" value="ND/Mrp_TM"/>
</dbReference>
<sequence length="334" mass="36049">MLLTFSYPILFMPILFMTTLAALSASNWYILWLFLEINLLCFVPIIISSHSNPTAEASVKYFLAQATGSILLLTAAISMTASDHISPMFSGALLISSIALKLGMPPAHFWFPSVMAAMSWINCLLLSTWQKIAPLFIMVLAFSPLSRPIIFGLAGLAALVGGLGGLNQTQLRPLLAYSSMGHMGWMVAASMVSVNSMVLYFASYIAISTPLMLPLHKFNSFSKAASSNILSIPLPLLAPTLILLLSLGGLPPLMGFFPKWIVLQALVASASLMVLLSLILGSLMNLFYYLTVVFSISMSSSSQSLLNTHVSTATLFLPMMFSLPLIPISLALLT</sequence>
<keyword evidence="7 17" id="KW-0812">Transmembrane</keyword>
<keyword evidence="11 17" id="KW-1133">Transmembrane helix</keyword>
<dbReference type="PRINTS" id="PR01436">
    <property type="entry name" value="NADHDHGNASE2"/>
</dbReference>
<evidence type="ECO:0000256" key="4">
    <source>
        <dbReference type="ARBA" id="ARBA00021008"/>
    </source>
</evidence>
<gene>
    <name evidence="19" type="primary">ND2</name>
</gene>
<dbReference type="InterPro" id="IPR050175">
    <property type="entry name" value="Complex_I_Subunit_2"/>
</dbReference>
<feature type="transmembrane region" description="Helical" evidence="17">
    <location>
        <begin position="109"/>
        <end position="129"/>
    </location>
</feature>
<dbReference type="PANTHER" id="PTHR46552:SF1">
    <property type="entry name" value="NADH-UBIQUINONE OXIDOREDUCTASE CHAIN 2"/>
    <property type="match status" value="1"/>
</dbReference>
<proteinExistence type="inferred from homology"/>
<keyword evidence="15 17" id="KW-0472">Membrane</keyword>
<feature type="transmembrane region" description="Helical" evidence="17">
    <location>
        <begin position="227"/>
        <end position="248"/>
    </location>
</feature>
<evidence type="ECO:0000256" key="5">
    <source>
        <dbReference type="ARBA" id="ARBA00022448"/>
    </source>
</evidence>
<evidence type="ECO:0000256" key="7">
    <source>
        <dbReference type="ARBA" id="ARBA00022692"/>
    </source>
</evidence>
<accession>A0A7G9IX11</accession>
<feature type="transmembrane region" description="Helical" evidence="17">
    <location>
        <begin position="7"/>
        <end position="23"/>
    </location>
</feature>
<dbReference type="CTD" id="4536"/>
<keyword evidence="8 17" id="KW-0999">Mitochondrion inner membrane</keyword>
<evidence type="ECO:0000256" key="8">
    <source>
        <dbReference type="ARBA" id="ARBA00022792"/>
    </source>
</evidence>